<dbReference type="EMBL" id="CP081297">
    <property type="protein sequence ID" value="QZD86835.1"/>
    <property type="molecule type" value="Genomic_DNA"/>
</dbReference>
<dbReference type="GO" id="GO:0004519">
    <property type="term" value="F:endonuclease activity"/>
    <property type="evidence" value="ECO:0007669"/>
    <property type="project" value="UniProtKB-KW"/>
</dbReference>
<keyword evidence="3" id="KW-1185">Reference proteome</keyword>
<reference evidence="2 3" key="1">
    <citation type="submission" date="2021-08" db="EMBL/GenBank/DDBJ databases">
        <title>Comparative Genomics Analysis of the Genus Qipengyuania Reveals Extensive Genetic Diversity and Metabolic Versatility, Including the Description of Fifteen Novel Species.</title>
        <authorList>
            <person name="Liu Y."/>
        </authorList>
    </citation>
    <scope>NUCLEOTIDE SEQUENCE [LARGE SCALE GENOMIC DNA]</scope>
    <source>
        <strain evidence="2 3">1XM2-8</strain>
    </source>
</reference>
<dbReference type="InterPro" id="IPR003615">
    <property type="entry name" value="HNH_nuc"/>
</dbReference>
<dbReference type="Proteomes" id="UP000824280">
    <property type="component" value="Chromosome"/>
</dbReference>
<dbReference type="CDD" id="cd00085">
    <property type="entry name" value="HNHc"/>
    <property type="match status" value="1"/>
</dbReference>
<keyword evidence="2" id="KW-0255">Endonuclease</keyword>
<dbReference type="InterPro" id="IPR002711">
    <property type="entry name" value="HNH"/>
</dbReference>
<keyword evidence="2" id="KW-0540">Nuclease</keyword>
<name>A0ABX8ZCX4_9SPHN</name>
<dbReference type="SMART" id="SM00507">
    <property type="entry name" value="HNHc"/>
    <property type="match status" value="1"/>
</dbReference>
<keyword evidence="2" id="KW-0378">Hydrolase</keyword>
<accession>A0ABX8ZCX4</accession>
<protein>
    <submittedName>
        <fullName evidence="2">HNH endonuclease</fullName>
    </submittedName>
</protein>
<evidence type="ECO:0000259" key="1">
    <source>
        <dbReference type="SMART" id="SM00507"/>
    </source>
</evidence>
<organism evidence="2 3">
    <name type="scientific">Qipengyuania psychrotolerans</name>
    <dbReference type="NCBI Taxonomy" id="2867238"/>
    <lineage>
        <taxon>Bacteria</taxon>
        <taxon>Pseudomonadati</taxon>
        <taxon>Pseudomonadota</taxon>
        <taxon>Alphaproteobacteria</taxon>
        <taxon>Sphingomonadales</taxon>
        <taxon>Erythrobacteraceae</taxon>
        <taxon>Qipengyuania</taxon>
    </lineage>
</organism>
<sequence length="106" mass="12375">MARWNRTSKWKKTMIARLLERDGFSCWLCGLPMTQPPKKHNKRISLEHLKARSEGGTDDLDNLVLCHQHCNGHLGVRPIADKLKMRSKWHKVATRAHLLEKTVKKR</sequence>
<proteinExistence type="predicted"/>
<evidence type="ECO:0000313" key="3">
    <source>
        <dbReference type="Proteomes" id="UP000824280"/>
    </source>
</evidence>
<dbReference type="Pfam" id="PF01844">
    <property type="entry name" value="HNH"/>
    <property type="match status" value="1"/>
</dbReference>
<dbReference type="RefSeq" id="WP_221422376.1">
    <property type="nucleotide sequence ID" value="NZ_CP081297.1"/>
</dbReference>
<evidence type="ECO:0000313" key="2">
    <source>
        <dbReference type="EMBL" id="QZD86835.1"/>
    </source>
</evidence>
<gene>
    <name evidence="2" type="ORF">K3166_11645</name>
</gene>
<dbReference type="Gene3D" id="1.10.30.50">
    <property type="match status" value="1"/>
</dbReference>
<feature type="domain" description="HNH nuclease" evidence="1">
    <location>
        <begin position="14"/>
        <end position="72"/>
    </location>
</feature>